<dbReference type="InterPro" id="IPR050695">
    <property type="entry name" value="N-acetylmuramoyl_amidase_3"/>
</dbReference>
<evidence type="ECO:0000313" key="3">
    <source>
        <dbReference type="EMBL" id="SET05342.1"/>
    </source>
</evidence>
<dbReference type="Gene3D" id="3.40.630.40">
    <property type="entry name" value="Zn-dependent exopeptidases"/>
    <property type="match status" value="1"/>
</dbReference>
<dbReference type="Pfam" id="PF01520">
    <property type="entry name" value="Amidase_3"/>
    <property type="match status" value="1"/>
</dbReference>
<dbReference type="GO" id="GO:0009253">
    <property type="term" value="P:peptidoglycan catabolic process"/>
    <property type="evidence" value="ECO:0007669"/>
    <property type="project" value="InterPro"/>
</dbReference>
<evidence type="ECO:0000256" key="1">
    <source>
        <dbReference type="ARBA" id="ARBA00022801"/>
    </source>
</evidence>
<feature type="domain" description="MurNAc-LAA" evidence="2">
    <location>
        <begin position="120"/>
        <end position="231"/>
    </location>
</feature>
<dbReference type="GO" id="GO:0008745">
    <property type="term" value="F:N-acetylmuramoyl-L-alanine amidase activity"/>
    <property type="evidence" value="ECO:0007669"/>
    <property type="project" value="InterPro"/>
</dbReference>
<keyword evidence="4" id="KW-1185">Reference proteome</keyword>
<dbReference type="SMART" id="SM00646">
    <property type="entry name" value="Ami_3"/>
    <property type="match status" value="1"/>
</dbReference>
<sequence length="235" mass="26440">MNGIEKLNIEKNNNQTLIKILIDKNYEKELQDNKEEVILKITEKKNEPPDKQLKPLKDKKIIIDPGHGGTSFGAVGQTGVREKDLNLQTSLIIEKLLTNLGAKAILTRIKDENVTLAQRVNVANNNKGDLFISVHYNGYSDPQANGTETYWSSQGTKGSEKLAALLQTQLLEKLQRRNRGVKQANFYVLRETKMPAALIEPLFITNPVEEQIIIKEENMVKVAEGVVDAILKFYS</sequence>
<evidence type="ECO:0000313" key="4">
    <source>
        <dbReference type="Proteomes" id="UP000243819"/>
    </source>
</evidence>
<accession>A0A1I0BEX9</accession>
<dbReference type="InterPro" id="IPR002508">
    <property type="entry name" value="MurNAc-LAA_cat"/>
</dbReference>
<dbReference type="EMBL" id="FOIF01000038">
    <property type="protein sequence ID" value="SET05342.1"/>
    <property type="molecule type" value="Genomic_DNA"/>
</dbReference>
<reference evidence="4" key="1">
    <citation type="submission" date="2016-10" db="EMBL/GenBank/DDBJ databases">
        <authorList>
            <person name="Varghese N."/>
            <person name="Submissions S."/>
        </authorList>
    </citation>
    <scope>NUCLEOTIDE SEQUENCE [LARGE SCALE GENOMIC DNA]</scope>
    <source>
        <strain evidence="4">DSM 13577</strain>
    </source>
</reference>
<name>A0A1I0BEX9_9FIRM</name>
<gene>
    <name evidence="3" type="ORF">SAMN03080614_103821</name>
</gene>
<dbReference type="PANTHER" id="PTHR30404">
    <property type="entry name" value="N-ACETYLMURAMOYL-L-ALANINE AMIDASE"/>
    <property type="match status" value="1"/>
</dbReference>
<dbReference type="CDD" id="cd02696">
    <property type="entry name" value="MurNAc-LAA"/>
    <property type="match status" value="1"/>
</dbReference>
<dbReference type="STRING" id="1120990.SAMN03080614_103821"/>
<dbReference type="Proteomes" id="UP000243819">
    <property type="component" value="Unassembled WGS sequence"/>
</dbReference>
<proteinExistence type="predicted"/>
<dbReference type="SUPFAM" id="SSF53187">
    <property type="entry name" value="Zn-dependent exopeptidases"/>
    <property type="match status" value="1"/>
</dbReference>
<dbReference type="GO" id="GO:0030288">
    <property type="term" value="C:outer membrane-bounded periplasmic space"/>
    <property type="evidence" value="ECO:0007669"/>
    <property type="project" value="TreeGrafter"/>
</dbReference>
<dbReference type="RefSeq" id="WP_091351116.1">
    <property type="nucleotide sequence ID" value="NZ_FOIF01000038.1"/>
</dbReference>
<dbReference type="AlphaFoldDB" id="A0A1I0BEX9"/>
<protein>
    <submittedName>
        <fullName evidence="3">N-acetylmuramoyl-L-alanine amidase</fullName>
    </submittedName>
</protein>
<keyword evidence="1" id="KW-0378">Hydrolase</keyword>
<organism evidence="3 4">
    <name type="scientific">Anaerobranca gottschalkii DSM 13577</name>
    <dbReference type="NCBI Taxonomy" id="1120990"/>
    <lineage>
        <taxon>Bacteria</taxon>
        <taxon>Bacillati</taxon>
        <taxon>Bacillota</taxon>
        <taxon>Clostridia</taxon>
        <taxon>Eubacteriales</taxon>
        <taxon>Proteinivoracaceae</taxon>
        <taxon>Anaerobranca</taxon>
    </lineage>
</organism>
<dbReference type="PANTHER" id="PTHR30404:SF0">
    <property type="entry name" value="N-ACETYLMURAMOYL-L-ALANINE AMIDASE AMIC"/>
    <property type="match status" value="1"/>
</dbReference>
<evidence type="ECO:0000259" key="2">
    <source>
        <dbReference type="SMART" id="SM00646"/>
    </source>
</evidence>
<dbReference type="OrthoDB" id="9772024at2"/>